<dbReference type="Pfam" id="PF11848">
    <property type="entry name" value="DUF3368"/>
    <property type="match status" value="1"/>
</dbReference>
<dbReference type="Proteomes" id="UP000288892">
    <property type="component" value="Unassembled WGS sequence"/>
</dbReference>
<proteinExistence type="predicted"/>
<evidence type="ECO:0008006" key="3">
    <source>
        <dbReference type="Google" id="ProtNLM"/>
    </source>
</evidence>
<keyword evidence="2" id="KW-1185">Reference proteome</keyword>
<comment type="caution">
    <text evidence="1">The sequence shown here is derived from an EMBL/GenBank/DDBJ whole genome shotgun (WGS) entry which is preliminary data.</text>
</comment>
<dbReference type="EMBL" id="MTKS01000216">
    <property type="protein sequence ID" value="RWX51078.1"/>
    <property type="molecule type" value="Genomic_DNA"/>
</dbReference>
<dbReference type="PANTHER" id="PTHR39550">
    <property type="entry name" value="SLL0658 PROTEIN"/>
    <property type="match status" value="1"/>
</dbReference>
<evidence type="ECO:0000313" key="2">
    <source>
        <dbReference type="Proteomes" id="UP000288892"/>
    </source>
</evidence>
<organism evidence="1 2">
    <name type="scientific">Candidatus Electrothrix marina</name>
    <dbReference type="NCBI Taxonomy" id="1859130"/>
    <lineage>
        <taxon>Bacteria</taxon>
        <taxon>Pseudomonadati</taxon>
        <taxon>Thermodesulfobacteriota</taxon>
        <taxon>Desulfobulbia</taxon>
        <taxon>Desulfobulbales</taxon>
        <taxon>Desulfobulbaceae</taxon>
        <taxon>Candidatus Electrothrix</taxon>
    </lineage>
</organism>
<sequence length="133" mass="14555">MRDVAAVADSGPLIFLARIDLLNLLPELFSEILIPPEVRDEVIVRGRNHPGAYAVSQAKWLTVQAPDPQLVKSLSILVDAGEAEAIALAQTTEDCTVLLDVPMEQNPSRRDAANISRCFSGGRRRIEYFAVLS</sequence>
<evidence type="ECO:0000313" key="1">
    <source>
        <dbReference type="EMBL" id="RWX51078.1"/>
    </source>
</evidence>
<name>A0A444JDJ2_9BACT</name>
<dbReference type="InterPro" id="IPR021799">
    <property type="entry name" value="PIN-like_prokaryotic"/>
</dbReference>
<accession>A0A444JDJ2</accession>
<dbReference type="AlphaFoldDB" id="A0A444JDJ2"/>
<protein>
    <recommendedName>
        <fullName evidence="3">Nucleic acid-binding protein, contains PIN domain</fullName>
    </recommendedName>
</protein>
<gene>
    <name evidence="1" type="ORF">VU01_12164</name>
</gene>
<dbReference type="PANTHER" id="PTHR39550:SF1">
    <property type="entry name" value="SLL0658 PROTEIN"/>
    <property type="match status" value="1"/>
</dbReference>
<reference evidence="1 2" key="1">
    <citation type="submission" date="2017-01" db="EMBL/GenBank/DDBJ databases">
        <title>The cable genome- insights into the physiology and evolution of filamentous bacteria capable of sulfide oxidation via long distance electron transfer.</title>
        <authorList>
            <person name="Schreiber L."/>
            <person name="Bjerg J.T."/>
            <person name="Boggild A."/>
            <person name="Van De Vossenberg J."/>
            <person name="Meysman F."/>
            <person name="Nielsen L.P."/>
            <person name="Schramm A."/>
            <person name="Kjeldsen K.U."/>
        </authorList>
    </citation>
    <scope>NUCLEOTIDE SEQUENCE [LARGE SCALE GENOMIC DNA]</scope>
    <source>
        <strain evidence="1">A5</strain>
    </source>
</reference>